<dbReference type="EMBL" id="LT669839">
    <property type="protein sequence ID" value="SHD76166.1"/>
    <property type="molecule type" value="Genomic_DNA"/>
</dbReference>
<sequence length="96" mass="11148">MVKNYMEVLVDEIYEEVRHNYNPCECENCDDNIKSIALNNLPPVYFMSTASEGEKKAFLLDRQRRITVLAALTQAKELLCKKCNSNKSNKKMRETI</sequence>
<dbReference type="Proteomes" id="UP000245423">
    <property type="component" value="Chromosome 1"/>
</dbReference>
<dbReference type="RefSeq" id="WP_005582931.1">
    <property type="nucleotide sequence ID" value="NZ_LT669839.1"/>
</dbReference>
<keyword evidence="2" id="KW-1185">Reference proteome</keyword>
<dbReference type="HOGENOM" id="CLU_170941_0_0_9"/>
<reference evidence="1 2" key="1">
    <citation type="submission" date="2016-11" db="EMBL/GenBank/DDBJ databases">
        <authorList>
            <person name="Manzoor S."/>
        </authorList>
    </citation>
    <scope>NUCLEOTIDE SEQUENCE [LARGE SCALE GENOMIC DNA]</scope>
    <source>
        <strain evidence="1">Clostridium ultunense strain Esp</strain>
    </source>
</reference>
<dbReference type="Pfam" id="PF10719">
    <property type="entry name" value="ComFB"/>
    <property type="match status" value="1"/>
</dbReference>
<gene>
    <name evidence="1" type="ORF">CUESP1_0786</name>
</gene>
<protein>
    <submittedName>
        <fullName evidence="1">Putative Late competence development protein ComFB</fullName>
    </submittedName>
</protein>
<proteinExistence type="predicted"/>
<organism evidence="1 2">
    <name type="scientific">[Clostridium] ultunense Esp</name>
    <dbReference type="NCBI Taxonomy" id="1288971"/>
    <lineage>
        <taxon>Bacteria</taxon>
        <taxon>Bacillati</taxon>
        <taxon>Bacillota</taxon>
        <taxon>Tissierellia</taxon>
        <taxon>Tissierellales</taxon>
        <taxon>Tepidimicrobiaceae</taxon>
        <taxon>Schnuerera</taxon>
    </lineage>
</organism>
<evidence type="ECO:0000313" key="1">
    <source>
        <dbReference type="EMBL" id="SHD76166.1"/>
    </source>
</evidence>
<name>M1YRU4_9FIRM</name>
<dbReference type="AlphaFoldDB" id="M1YRU4"/>
<evidence type="ECO:0000313" key="2">
    <source>
        <dbReference type="Proteomes" id="UP000245423"/>
    </source>
</evidence>
<dbReference type="OrthoDB" id="1707900at2"/>
<dbReference type="InterPro" id="IPR019657">
    <property type="entry name" value="ComFB"/>
</dbReference>
<accession>M1YRU4</accession>